<protein>
    <submittedName>
        <fullName evidence="3">Aminotransferase class V-fold PLP-dependent enzyme</fullName>
    </submittedName>
</protein>
<reference evidence="3 4" key="1">
    <citation type="journal article" date="2019" name="Int. J. Syst. Evol. Microbiol.">
        <title>The Global Catalogue of Microorganisms (GCM) 10K type strain sequencing project: providing services to taxonomists for standard genome sequencing and annotation.</title>
        <authorList>
            <consortium name="The Broad Institute Genomics Platform"/>
            <consortium name="The Broad Institute Genome Sequencing Center for Infectious Disease"/>
            <person name="Wu L."/>
            <person name="Ma J."/>
        </authorList>
    </citation>
    <scope>NUCLEOTIDE SEQUENCE [LARGE SCALE GENOMIC DNA]</scope>
    <source>
        <strain evidence="3 4">JCM 13929</strain>
    </source>
</reference>
<dbReference type="EMBL" id="BAAAMU010000026">
    <property type="protein sequence ID" value="GAA1638706.1"/>
    <property type="molecule type" value="Genomic_DNA"/>
</dbReference>
<dbReference type="InterPro" id="IPR015424">
    <property type="entry name" value="PyrdxlP-dep_Trfase"/>
</dbReference>
<evidence type="ECO:0000256" key="2">
    <source>
        <dbReference type="ARBA" id="ARBA00022898"/>
    </source>
</evidence>
<dbReference type="PANTHER" id="PTHR32328">
    <property type="entry name" value="L-SERYL-TRNA(SEC) SELENIUM TRANSFERASE"/>
    <property type="match status" value="1"/>
</dbReference>
<evidence type="ECO:0000313" key="3">
    <source>
        <dbReference type="EMBL" id="GAA1638706.1"/>
    </source>
</evidence>
<keyword evidence="2" id="KW-0663">Pyridoxal phosphate</keyword>
<dbReference type="Gene3D" id="3.40.640.10">
    <property type="entry name" value="Type I PLP-dependent aspartate aminotransferase-like (Major domain)"/>
    <property type="match status" value="1"/>
</dbReference>
<keyword evidence="3" id="KW-0032">Aminotransferase</keyword>
<keyword evidence="3" id="KW-0808">Transferase</keyword>
<name>A0ABN2FBR7_9ACTN</name>
<comment type="caution">
    <text evidence="3">The sequence shown here is derived from an EMBL/GenBank/DDBJ whole genome shotgun (WGS) entry which is preliminary data.</text>
</comment>
<gene>
    <name evidence="3" type="ORF">GCM10009733_039810</name>
</gene>
<dbReference type="RefSeq" id="WP_346106728.1">
    <property type="nucleotide sequence ID" value="NZ_BAAAMU010000026.1"/>
</dbReference>
<accession>A0ABN2FBR7</accession>
<evidence type="ECO:0000256" key="1">
    <source>
        <dbReference type="ARBA" id="ARBA00001933"/>
    </source>
</evidence>
<comment type="cofactor">
    <cofactor evidence="1">
        <name>pyridoxal 5'-phosphate</name>
        <dbReference type="ChEBI" id="CHEBI:597326"/>
    </cofactor>
</comment>
<sequence length="362" mass="37844">MSNPFGVRPVVNASATLTALGGSLMPPPALKAMTQAAACFVDLPELHDRVGERLAALTRNEAACVTSGAAAGITLTVASCVGGPAQAFPAEAEVVMFTGQRNGYDYAARLTGARVVEIGPSVAELRAALARRPACVLWFAGAHYAAGALPIEDVLGVARELDPAVPVIVDAAAQIPPVSSLWHFTTGLGADAVIFSGGKGLRGPQASGLVLGRRWIVDRCRAHASPNQEIGRGMKVGKEELLALHAAVEWTLEQDEQALLASYEQTVTRWITGLRAVPGVLAERGYPSEAGQPHGRAIVRLLPASGWTRDELVQVLWDGDPRIAVGVSGIPDDAIALNPQTLEQGEDLIVLDALLRHLGPAG</sequence>
<dbReference type="SUPFAM" id="SSF53383">
    <property type="entry name" value="PLP-dependent transferases"/>
    <property type="match status" value="1"/>
</dbReference>
<dbReference type="InterPro" id="IPR015421">
    <property type="entry name" value="PyrdxlP-dep_Trfase_major"/>
</dbReference>
<keyword evidence="4" id="KW-1185">Reference proteome</keyword>
<organism evidence="3 4">
    <name type="scientific">Nonomuraea maheshkhaliensis</name>
    <dbReference type="NCBI Taxonomy" id="419590"/>
    <lineage>
        <taxon>Bacteria</taxon>
        <taxon>Bacillati</taxon>
        <taxon>Actinomycetota</taxon>
        <taxon>Actinomycetes</taxon>
        <taxon>Streptosporangiales</taxon>
        <taxon>Streptosporangiaceae</taxon>
        <taxon>Nonomuraea</taxon>
    </lineage>
</organism>
<dbReference type="GO" id="GO:0008483">
    <property type="term" value="F:transaminase activity"/>
    <property type="evidence" value="ECO:0007669"/>
    <property type="project" value="UniProtKB-KW"/>
</dbReference>
<dbReference type="Proteomes" id="UP001500064">
    <property type="component" value="Unassembled WGS sequence"/>
</dbReference>
<dbReference type="PANTHER" id="PTHR32328:SF0">
    <property type="entry name" value="L-SERYL-TRNA(SEC) SELENIUM TRANSFERASE"/>
    <property type="match status" value="1"/>
</dbReference>
<proteinExistence type="predicted"/>
<evidence type="ECO:0000313" key="4">
    <source>
        <dbReference type="Proteomes" id="UP001500064"/>
    </source>
</evidence>